<evidence type="ECO:0000256" key="1">
    <source>
        <dbReference type="SAM" id="MobiDB-lite"/>
    </source>
</evidence>
<organism evidence="3 4">
    <name type="scientific">Thalassiosira oceanica</name>
    <name type="common">Marine diatom</name>
    <dbReference type="NCBI Taxonomy" id="159749"/>
    <lineage>
        <taxon>Eukaryota</taxon>
        <taxon>Sar</taxon>
        <taxon>Stramenopiles</taxon>
        <taxon>Ochrophyta</taxon>
        <taxon>Bacillariophyta</taxon>
        <taxon>Coscinodiscophyceae</taxon>
        <taxon>Thalassiosirophycidae</taxon>
        <taxon>Thalassiosirales</taxon>
        <taxon>Thalassiosiraceae</taxon>
        <taxon>Thalassiosira</taxon>
    </lineage>
</organism>
<dbReference type="Proteomes" id="UP000266841">
    <property type="component" value="Unassembled WGS sequence"/>
</dbReference>
<protein>
    <recommendedName>
        <fullName evidence="5">Thioredoxin-like fold domain-containing protein</fullName>
    </recommendedName>
</protein>
<feature type="non-terminal residue" evidence="3">
    <location>
        <position position="1"/>
    </location>
</feature>
<keyword evidence="4" id="KW-1185">Reference proteome</keyword>
<dbReference type="AlphaFoldDB" id="K0RB32"/>
<proteinExistence type="predicted"/>
<evidence type="ECO:0000313" key="4">
    <source>
        <dbReference type="Proteomes" id="UP000266841"/>
    </source>
</evidence>
<gene>
    <name evidence="3" type="ORF">THAOC_35102</name>
</gene>
<accession>K0RB32</accession>
<keyword evidence="2" id="KW-1133">Transmembrane helix</keyword>
<evidence type="ECO:0000256" key="2">
    <source>
        <dbReference type="SAM" id="Phobius"/>
    </source>
</evidence>
<feature type="region of interest" description="Disordered" evidence="1">
    <location>
        <begin position="134"/>
        <end position="173"/>
    </location>
</feature>
<dbReference type="OrthoDB" id="10045365at2759"/>
<dbReference type="EMBL" id="AGNL01047878">
    <property type="protein sequence ID" value="EJK46241.1"/>
    <property type="molecule type" value="Genomic_DNA"/>
</dbReference>
<keyword evidence="2" id="KW-0812">Transmembrane</keyword>
<evidence type="ECO:0008006" key="5">
    <source>
        <dbReference type="Google" id="ProtNLM"/>
    </source>
</evidence>
<comment type="caution">
    <text evidence="3">The sequence shown here is derived from an EMBL/GenBank/DDBJ whole genome shotgun (WGS) entry which is preliminary data.</text>
</comment>
<reference evidence="3 4" key="1">
    <citation type="journal article" date="2012" name="Genome Biol.">
        <title>Genome and low-iron response of an oceanic diatom adapted to chronic iron limitation.</title>
        <authorList>
            <person name="Lommer M."/>
            <person name="Specht M."/>
            <person name="Roy A.S."/>
            <person name="Kraemer L."/>
            <person name="Andreson R."/>
            <person name="Gutowska M.A."/>
            <person name="Wolf J."/>
            <person name="Bergner S.V."/>
            <person name="Schilhabel M.B."/>
            <person name="Klostermeier U.C."/>
            <person name="Beiko R.G."/>
            <person name="Rosenstiel P."/>
            <person name="Hippler M."/>
            <person name="Laroche J."/>
        </authorList>
    </citation>
    <scope>NUCLEOTIDE SEQUENCE [LARGE SCALE GENOMIC DNA]</scope>
    <source>
        <strain evidence="3 4">CCMP1005</strain>
    </source>
</reference>
<feature type="transmembrane region" description="Helical" evidence="2">
    <location>
        <begin position="259"/>
        <end position="279"/>
    </location>
</feature>
<feature type="compositionally biased region" description="Polar residues" evidence="1">
    <location>
        <begin position="134"/>
        <end position="148"/>
    </location>
</feature>
<keyword evidence="2" id="KW-0472">Membrane</keyword>
<sequence>SSGRQCAMVGLHSSFLEQCSSADVFKDKTCIKSSMESASIDIVSVGQCMQDSGGLFGNSTNELLEEDLIAGKLAGVDTLPSLFVDGKRIGLSEVEPIEAICIEFLHKNCAGIGPDGPDQTTLVPPSEGTILNTTTLPSKHATNSTPISHTGGPKTLASDQETRSDSSNAATDMSEHQICNAPEDCVLRVRSRLPENGTASVELCSCYPSSLLVSFDECEGETDETCAVAECPDACEGYDVTCSGEGRCMLESLDESSSVAPRSGIFLIFMILLFAGISFSHEVT</sequence>
<evidence type="ECO:0000313" key="3">
    <source>
        <dbReference type="EMBL" id="EJK46241.1"/>
    </source>
</evidence>
<name>K0RB32_THAOC</name>